<dbReference type="Proteomes" id="UP000270673">
    <property type="component" value="Chromosome"/>
</dbReference>
<feature type="domain" description="HTH cro/C1-type" evidence="1">
    <location>
        <begin position="13"/>
        <end position="69"/>
    </location>
</feature>
<sequence length="83" mass="9846">MKSKIEIYVGLKVREFRKKKDWTQQYLADVLNLSNTFIANRENPNEDDAFNLDHIDSIAKVLECKIWDLLPQNPINDEDWPLK</sequence>
<evidence type="ECO:0000313" key="3">
    <source>
        <dbReference type="Proteomes" id="UP000270673"/>
    </source>
</evidence>
<evidence type="ECO:0000259" key="1">
    <source>
        <dbReference type="PROSITE" id="PS50943"/>
    </source>
</evidence>
<accession>A0A3Q9IP07</accession>
<reference evidence="2 3" key="1">
    <citation type="submission" date="2018-10" db="EMBL/GenBank/DDBJ databases">
        <title>Butyricimonas faecalis sp. nov., isolated from human faeces and emended description of the genus Butyricimonas.</title>
        <authorList>
            <person name="Le Roy T."/>
            <person name="Van der Smissen P."/>
            <person name="Paquot A."/>
            <person name="Delzenne N."/>
            <person name="Muccioli G."/>
            <person name="Collet J.-F."/>
            <person name="Cani P.D."/>
        </authorList>
    </citation>
    <scope>NUCLEOTIDE SEQUENCE [LARGE SCALE GENOMIC DNA]</scope>
    <source>
        <strain evidence="2 3">H184</strain>
    </source>
</reference>
<dbReference type="Pfam" id="PF01381">
    <property type="entry name" value="HTH_3"/>
    <property type="match status" value="1"/>
</dbReference>
<protein>
    <submittedName>
        <fullName evidence="2">XRE family transcriptional regulator</fullName>
    </submittedName>
</protein>
<dbReference type="EMBL" id="CP032819">
    <property type="protein sequence ID" value="AZS29492.1"/>
    <property type="molecule type" value="Genomic_DNA"/>
</dbReference>
<name>A0A3Q9IP07_9BACT</name>
<dbReference type="InterPro" id="IPR010982">
    <property type="entry name" value="Lambda_DNA-bd_dom_sf"/>
</dbReference>
<dbReference type="SMART" id="SM00530">
    <property type="entry name" value="HTH_XRE"/>
    <property type="match status" value="1"/>
</dbReference>
<dbReference type="SUPFAM" id="SSF47413">
    <property type="entry name" value="lambda repressor-like DNA-binding domains"/>
    <property type="match status" value="1"/>
</dbReference>
<keyword evidence="3" id="KW-1185">Reference proteome</keyword>
<organism evidence="2 3">
    <name type="scientific">Butyricimonas faecalis</name>
    <dbReference type="NCBI Taxonomy" id="2093856"/>
    <lineage>
        <taxon>Bacteria</taxon>
        <taxon>Pseudomonadati</taxon>
        <taxon>Bacteroidota</taxon>
        <taxon>Bacteroidia</taxon>
        <taxon>Bacteroidales</taxon>
        <taxon>Odoribacteraceae</taxon>
        <taxon>Butyricimonas</taxon>
    </lineage>
</organism>
<proteinExistence type="predicted"/>
<dbReference type="OrthoDB" id="1098513at2"/>
<dbReference type="InterPro" id="IPR001387">
    <property type="entry name" value="Cro/C1-type_HTH"/>
</dbReference>
<dbReference type="PROSITE" id="PS50943">
    <property type="entry name" value="HTH_CROC1"/>
    <property type="match status" value="1"/>
</dbReference>
<dbReference type="RefSeq" id="WP_106480221.1">
    <property type="nucleotide sequence ID" value="NZ_CP032819.1"/>
</dbReference>
<dbReference type="Gene3D" id="1.10.260.40">
    <property type="entry name" value="lambda repressor-like DNA-binding domains"/>
    <property type="match status" value="1"/>
</dbReference>
<dbReference type="AlphaFoldDB" id="A0A3Q9IP07"/>
<dbReference type="GO" id="GO:0003677">
    <property type="term" value="F:DNA binding"/>
    <property type="evidence" value="ECO:0007669"/>
    <property type="project" value="InterPro"/>
</dbReference>
<dbReference type="KEGG" id="buy:D8S85_07905"/>
<gene>
    <name evidence="2" type="ORF">D8S85_07905</name>
</gene>
<evidence type="ECO:0000313" key="2">
    <source>
        <dbReference type="EMBL" id="AZS29492.1"/>
    </source>
</evidence>
<dbReference type="CDD" id="cd00093">
    <property type="entry name" value="HTH_XRE"/>
    <property type="match status" value="1"/>
</dbReference>